<dbReference type="RefSeq" id="XP_014519803.1">
    <property type="nucleotide sequence ID" value="XM_014664317.1"/>
</dbReference>
<evidence type="ECO:0000256" key="4">
    <source>
        <dbReference type="ARBA" id="ARBA00022679"/>
    </source>
</evidence>
<dbReference type="PROSITE" id="PS00108">
    <property type="entry name" value="PROTEIN_KINASE_ST"/>
    <property type="match status" value="1"/>
</dbReference>
<evidence type="ECO:0000256" key="6">
    <source>
        <dbReference type="ARBA" id="ARBA00022777"/>
    </source>
</evidence>
<feature type="domain" description="Protein kinase" evidence="12">
    <location>
        <begin position="87"/>
        <end position="267"/>
    </location>
</feature>
<feature type="signal peptide" evidence="11">
    <location>
        <begin position="1"/>
        <end position="23"/>
    </location>
</feature>
<keyword evidence="4" id="KW-0808">Transferase</keyword>
<dbReference type="InterPro" id="IPR050108">
    <property type="entry name" value="CDK"/>
</dbReference>
<evidence type="ECO:0000256" key="5">
    <source>
        <dbReference type="ARBA" id="ARBA00022741"/>
    </source>
</evidence>
<evidence type="ECO:0000259" key="12">
    <source>
        <dbReference type="PROSITE" id="PS50011"/>
    </source>
</evidence>
<dbReference type="SMART" id="SM00220">
    <property type="entry name" value="S_TKc"/>
    <property type="match status" value="1"/>
</dbReference>
<dbReference type="KEGG" id="vra:106776849"/>
<dbReference type="GO" id="GO:0004693">
    <property type="term" value="F:cyclin-dependent protein serine/threonine kinase activity"/>
    <property type="evidence" value="ECO:0007669"/>
    <property type="project" value="UniProtKB-EC"/>
</dbReference>
<name>A0A1S3VN48_VIGRR</name>
<dbReference type="Gene3D" id="3.30.200.20">
    <property type="entry name" value="Phosphorylase Kinase, domain 1"/>
    <property type="match status" value="1"/>
</dbReference>
<dbReference type="GO" id="GO:0005634">
    <property type="term" value="C:nucleus"/>
    <property type="evidence" value="ECO:0007669"/>
    <property type="project" value="TreeGrafter"/>
</dbReference>
<keyword evidence="13" id="KW-1185">Reference proteome</keyword>
<feature type="chain" id="PRO_5010208399" description="cyclin-dependent kinase" evidence="11">
    <location>
        <begin position="24"/>
        <end position="267"/>
    </location>
</feature>
<comment type="catalytic activity">
    <reaction evidence="8">
        <text>L-threonyl-[protein] + ATP = O-phospho-L-threonyl-[protein] + ADP + H(+)</text>
        <dbReference type="Rhea" id="RHEA:46608"/>
        <dbReference type="Rhea" id="RHEA-COMP:11060"/>
        <dbReference type="Rhea" id="RHEA-COMP:11605"/>
        <dbReference type="ChEBI" id="CHEBI:15378"/>
        <dbReference type="ChEBI" id="CHEBI:30013"/>
        <dbReference type="ChEBI" id="CHEBI:30616"/>
        <dbReference type="ChEBI" id="CHEBI:61977"/>
        <dbReference type="ChEBI" id="CHEBI:456216"/>
        <dbReference type="EC" id="2.7.11.22"/>
    </reaction>
</comment>
<dbReference type="OrthoDB" id="1732493at2759"/>
<dbReference type="Gene3D" id="1.10.510.10">
    <property type="entry name" value="Transferase(Phosphotransferase) domain 1"/>
    <property type="match status" value="1"/>
</dbReference>
<keyword evidence="11" id="KW-0732">Signal</keyword>
<dbReference type="InterPro" id="IPR008271">
    <property type="entry name" value="Ser/Thr_kinase_AS"/>
</dbReference>
<dbReference type="PANTHER" id="PTHR24056">
    <property type="entry name" value="CELL DIVISION PROTEIN KINASE"/>
    <property type="match status" value="1"/>
</dbReference>
<evidence type="ECO:0000256" key="11">
    <source>
        <dbReference type="SAM" id="SignalP"/>
    </source>
</evidence>
<evidence type="ECO:0000256" key="8">
    <source>
        <dbReference type="ARBA" id="ARBA00047811"/>
    </source>
</evidence>
<comment type="similarity">
    <text evidence="1">Belongs to the protein kinase superfamily. CMGC Ser/Thr protein kinase family. CDC2/CDKX subfamily.</text>
</comment>
<feature type="compositionally biased region" description="Polar residues" evidence="10">
    <location>
        <begin position="104"/>
        <end position="113"/>
    </location>
</feature>
<gene>
    <name evidence="14" type="primary">LOC106776849</name>
</gene>
<evidence type="ECO:0000256" key="10">
    <source>
        <dbReference type="SAM" id="MobiDB-lite"/>
    </source>
</evidence>
<evidence type="ECO:0000256" key="9">
    <source>
        <dbReference type="ARBA" id="ARBA00048367"/>
    </source>
</evidence>
<evidence type="ECO:0000256" key="3">
    <source>
        <dbReference type="ARBA" id="ARBA00022527"/>
    </source>
</evidence>
<dbReference type="PANTHER" id="PTHR24056:SF171">
    <property type="entry name" value="CYCLIN-DEPENDENT KINASE 20"/>
    <property type="match status" value="1"/>
</dbReference>
<organism evidence="13 14">
    <name type="scientific">Vigna radiata var. radiata</name>
    <name type="common">Mung bean</name>
    <name type="synonym">Phaseolus aureus</name>
    <dbReference type="NCBI Taxonomy" id="3916"/>
    <lineage>
        <taxon>Eukaryota</taxon>
        <taxon>Viridiplantae</taxon>
        <taxon>Streptophyta</taxon>
        <taxon>Embryophyta</taxon>
        <taxon>Tracheophyta</taxon>
        <taxon>Spermatophyta</taxon>
        <taxon>Magnoliopsida</taxon>
        <taxon>eudicotyledons</taxon>
        <taxon>Gunneridae</taxon>
        <taxon>Pentapetalae</taxon>
        <taxon>rosids</taxon>
        <taxon>fabids</taxon>
        <taxon>Fabales</taxon>
        <taxon>Fabaceae</taxon>
        <taxon>Papilionoideae</taxon>
        <taxon>50 kb inversion clade</taxon>
        <taxon>NPAAA clade</taxon>
        <taxon>indigoferoid/millettioid clade</taxon>
        <taxon>Phaseoleae</taxon>
        <taxon>Vigna</taxon>
    </lineage>
</organism>
<dbReference type="PROSITE" id="PS50011">
    <property type="entry name" value="PROTEIN_KINASE_DOM"/>
    <property type="match status" value="1"/>
</dbReference>
<dbReference type="STRING" id="3916.A0A1S3VN48"/>
<dbReference type="InterPro" id="IPR011009">
    <property type="entry name" value="Kinase-like_dom_sf"/>
</dbReference>
<evidence type="ECO:0000313" key="14">
    <source>
        <dbReference type="RefSeq" id="XP_014519803.1"/>
    </source>
</evidence>
<keyword evidence="3" id="KW-0723">Serine/threonine-protein kinase</keyword>
<dbReference type="GO" id="GO:0005524">
    <property type="term" value="F:ATP binding"/>
    <property type="evidence" value="ECO:0007669"/>
    <property type="project" value="UniProtKB-KW"/>
</dbReference>
<dbReference type="InterPro" id="IPR000719">
    <property type="entry name" value="Prot_kinase_dom"/>
</dbReference>
<accession>A0A1S3VN48</accession>
<evidence type="ECO:0000256" key="2">
    <source>
        <dbReference type="ARBA" id="ARBA00012425"/>
    </source>
</evidence>
<dbReference type="Proteomes" id="UP000087766">
    <property type="component" value="Chromosome 11"/>
</dbReference>
<sequence length="267" mass="28866">MLSFLLVRLVPLILLAIFRILSNHKPVIVTEEQAAEEPAGGDEESSVGGADAGADNVVILPELNEEPTGGAVDGADHGVVVITPELSTTDGVLEEAAGGAVTEASGTEASGTTDGAGREDEYTEHRQEFFRNLINGYCLIIFGFISKKPIKTLIREGSERYHDSQSASREIEALRILRGSQNVVVLHEFFWREDEDAVLVLEFLGTELAAVIEKGGVGVGEVKRWMVQALTAVDECHRNMIVHRDLKPANFLVSDDGVLKLADFGQV</sequence>
<evidence type="ECO:0000256" key="7">
    <source>
        <dbReference type="ARBA" id="ARBA00022840"/>
    </source>
</evidence>
<keyword evidence="7" id="KW-0067">ATP-binding</keyword>
<dbReference type="SUPFAM" id="SSF56112">
    <property type="entry name" value="Protein kinase-like (PK-like)"/>
    <property type="match status" value="1"/>
</dbReference>
<reference evidence="13" key="1">
    <citation type="journal article" date="2014" name="Nat. Commun.">
        <title>Genome sequence of mungbean and insights into evolution within Vigna species.</title>
        <authorList>
            <person name="Kang Y.J."/>
            <person name="Kim S.K."/>
            <person name="Kim M.Y."/>
            <person name="Lestari P."/>
            <person name="Kim K.H."/>
            <person name="Ha B.K."/>
            <person name="Jun T.H."/>
            <person name="Hwang W.J."/>
            <person name="Lee T."/>
            <person name="Lee J."/>
            <person name="Shim S."/>
            <person name="Yoon M.Y."/>
            <person name="Jang Y.E."/>
            <person name="Han K.S."/>
            <person name="Taeprayoon P."/>
            <person name="Yoon N."/>
            <person name="Somta P."/>
            <person name="Tanya P."/>
            <person name="Kim K.S."/>
            <person name="Gwag J.G."/>
            <person name="Moon J.K."/>
            <person name="Lee Y.H."/>
            <person name="Park B.S."/>
            <person name="Bombarely A."/>
            <person name="Doyle J.J."/>
            <person name="Jackson S.A."/>
            <person name="Schafleitner R."/>
            <person name="Srinives P."/>
            <person name="Varshney R.K."/>
            <person name="Lee S.H."/>
        </authorList>
    </citation>
    <scope>NUCLEOTIDE SEQUENCE [LARGE SCALE GENOMIC DNA]</scope>
    <source>
        <strain evidence="13">cv. VC1973A</strain>
    </source>
</reference>
<protein>
    <recommendedName>
        <fullName evidence="2">cyclin-dependent kinase</fullName>
        <ecNumber evidence="2">2.7.11.22</ecNumber>
    </recommendedName>
</protein>
<keyword evidence="6" id="KW-0418">Kinase</keyword>
<dbReference type="GeneID" id="106776849"/>
<comment type="catalytic activity">
    <reaction evidence="9">
        <text>L-seryl-[protein] + ATP = O-phospho-L-seryl-[protein] + ADP + H(+)</text>
        <dbReference type="Rhea" id="RHEA:17989"/>
        <dbReference type="Rhea" id="RHEA-COMP:9863"/>
        <dbReference type="Rhea" id="RHEA-COMP:11604"/>
        <dbReference type="ChEBI" id="CHEBI:15378"/>
        <dbReference type="ChEBI" id="CHEBI:29999"/>
        <dbReference type="ChEBI" id="CHEBI:30616"/>
        <dbReference type="ChEBI" id="CHEBI:83421"/>
        <dbReference type="ChEBI" id="CHEBI:456216"/>
        <dbReference type="EC" id="2.7.11.22"/>
    </reaction>
</comment>
<dbReference type="EC" id="2.7.11.22" evidence="2"/>
<dbReference type="AlphaFoldDB" id="A0A1S3VN48"/>
<keyword evidence="5" id="KW-0547">Nucleotide-binding</keyword>
<reference evidence="14" key="2">
    <citation type="submission" date="2025-08" db="UniProtKB">
        <authorList>
            <consortium name="RefSeq"/>
        </authorList>
    </citation>
    <scope>IDENTIFICATION</scope>
    <source>
        <tissue evidence="14">Leaf</tissue>
    </source>
</reference>
<evidence type="ECO:0000313" key="13">
    <source>
        <dbReference type="Proteomes" id="UP000087766"/>
    </source>
</evidence>
<feature type="region of interest" description="Disordered" evidence="10">
    <location>
        <begin position="98"/>
        <end position="119"/>
    </location>
</feature>
<evidence type="ECO:0000256" key="1">
    <source>
        <dbReference type="ARBA" id="ARBA00006485"/>
    </source>
</evidence>
<proteinExistence type="inferred from homology"/>
<dbReference type="Pfam" id="PF00069">
    <property type="entry name" value="Pkinase"/>
    <property type="match status" value="1"/>
</dbReference>